<protein>
    <submittedName>
        <fullName evidence="1">Uncharacterized protein</fullName>
    </submittedName>
</protein>
<dbReference type="Proteomes" id="UP001055811">
    <property type="component" value="Linkage Group LG05"/>
</dbReference>
<organism evidence="1 2">
    <name type="scientific">Cichorium intybus</name>
    <name type="common">Chicory</name>
    <dbReference type="NCBI Taxonomy" id="13427"/>
    <lineage>
        <taxon>Eukaryota</taxon>
        <taxon>Viridiplantae</taxon>
        <taxon>Streptophyta</taxon>
        <taxon>Embryophyta</taxon>
        <taxon>Tracheophyta</taxon>
        <taxon>Spermatophyta</taxon>
        <taxon>Magnoliopsida</taxon>
        <taxon>eudicotyledons</taxon>
        <taxon>Gunneridae</taxon>
        <taxon>Pentapetalae</taxon>
        <taxon>asterids</taxon>
        <taxon>campanulids</taxon>
        <taxon>Asterales</taxon>
        <taxon>Asteraceae</taxon>
        <taxon>Cichorioideae</taxon>
        <taxon>Cichorieae</taxon>
        <taxon>Cichoriinae</taxon>
        <taxon>Cichorium</taxon>
    </lineage>
</organism>
<keyword evidence="2" id="KW-1185">Reference proteome</keyword>
<reference evidence="2" key="1">
    <citation type="journal article" date="2022" name="Mol. Ecol. Resour.">
        <title>The genomes of chicory, endive, great burdock and yacon provide insights into Asteraceae palaeo-polyploidization history and plant inulin production.</title>
        <authorList>
            <person name="Fan W."/>
            <person name="Wang S."/>
            <person name="Wang H."/>
            <person name="Wang A."/>
            <person name="Jiang F."/>
            <person name="Liu H."/>
            <person name="Zhao H."/>
            <person name="Xu D."/>
            <person name="Zhang Y."/>
        </authorList>
    </citation>
    <scope>NUCLEOTIDE SEQUENCE [LARGE SCALE GENOMIC DNA]</scope>
    <source>
        <strain evidence="2">cv. Punajuju</strain>
    </source>
</reference>
<proteinExistence type="predicted"/>
<evidence type="ECO:0000313" key="2">
    <source>
        <dbReference type="Proteomes" id="UP001055811"/>
    </source>
</evidence>
<sequence>MATIADAVRLAEVVNEITRIENELRQRRETITALFLRCRIPANATLVVVQNRVRAVDQRTRLLESRLGMLLEEREDLHRSLHRKETGM</sequence>
<comment type="caution">
    <text evidence="1">The sequence shown here is derived from an EMBL/GenBank/DDBJ whole genome shotgun (WGS) entry which is preliminary data.</text>
</comment>
<evidence type="ECO:0000313" key="1">
    <source>
        <dbReference type="EMBL" id="KAI3738826.1"/>
    </source>
</evidence>
<reference evidence="1 2" key="2">
    <citation type="journal article" date="2022" name="Mol. Ecol. Resour.">
        <title>The genomes of chicory, endive, great burdock and yacon provide insights into Asteraceae paleo-polyploidization history and plant inulin production.</title>
        <authorList>
            <person name="Fan W."/>
            <person name="Wang S."/>
            <person name="Wang H."/>
            <person name="Wang A."/>
            <person name="Jiang F."/>
            <person name="Liu H."/>
            <person name="Zhao H."/>
            <person name="Xu D."/>
            <person name="Zhang Y."/>
        </authorList>
    </citation>
    <scope>NUCLEOTIDE SEQUENCE [LARGE SCALE GENOMIC DNA]</scope>
    <source>
        <strain evidence="2">cv. Punajuju</strain>
        <tissue evidence="1">Leaves</tissue>
    </source>
</reference>
<dbReference type="EMBL" id="CM042013">
    <property type="protein sequence ID" value="KAI3738826.1"/>
    <property type="molecule type" value="Genomic_DNA"/>
</dbReference>
<accession>A0ACB9CX52</accession>
<gene>
    <name evidence="1" type="ORF">L2E82_29011</name>
</gene>
<name>A0ACB9CX52_CICIN</name>